<accession>F3QH97</accession>
<name>F3QH97_9BURK</name>
<organism evidence="1 2">
    <name type="scientific">Parasutterella excrementihominis YIT 11859</name>
    <dbReference type="NCBI Taxonomy" id="762966"/>
    <lineage>
        <taxon>Bacteria</taxon>
        <taxon>Pseudomonadati</taxon>
        <taxon>Pseudomonadota</taxon>
        <taxon>Betaproteobacteria</taxon>
        <taxon>Burkholderiales</taxon>
        <taxon>Sutterellaceae</taxon>
        <taxon>Parasutterella</taxon>
    </lineage>
</organism>
<proteinExistence type="predicted"/>
<dbReference type="EMBL" id="AFBP01000004">
    <property type="protein sequence ID" value="EGG57678.1"/>
    <property type="molecule type" value="Genomic_DNA"/>
</dbReference>
<dbReference type="AlphaFoldDB" id="F3QH97"/>
<gene>
    <name evidence="1" type="ORF">HMPREF9439_00290</name>
</gene>
<comment type="caution">
    <text evidence="1">The sequence shown here is derived from an EMBL/GenBank/DDBJ whole genome shotgun (WGS) entry which is preliminary data.</text>
</comment>
<dbReference type="HOGENOM" id="CLU_3155866_0_0_4"/>
<dbReference type="Proteomes" id="UP000005156">
    <property type="component" value="Unassembled WGS sequence"/>
</dbReference>
<keyword evidence="2" id="KW-1185">Reference proteome</keyword>
<evidence type="ECO:0000313" key="1">
    <source>
        <dbReference type="EMBL" id="EGG57678.1"/>
    </source>
</evidence>
<sequence>MTARKSETQQINLSRLTFTSCQKPLFEEARFNSALFRNLSYLKGITFF</sequence>
<protein>
    <submittedName>
        <fullName evidence="1">Uncharacterized protein</fullName>
    </submittedName>
</protein>
<reference evidence="1 2" key="1">
    <citation type="submission" date="2011-02" db="EMBL/GenBank/DDBJ databases">
        <authorList>
            <person name="Weinstock G."/>
            <person name="Sodergren E."/>
            <person name="Clifton S."/>
            <person name="Fulton L."/>
            <person name="Fulton B."/>
            <person name="Courtney L."/>
            <person name="Fronick C."/>
            <person name="Harrison M."/>
            <person name="Strong C."/>
            <person name="Farmer C."/>
            <person name="Delahaunty K."/>
            <person name="Markovic C."/>
            <person name="Hall O."/>
            <person name="Minx P."/>
            <person name="Tomlinson C."/>
            <person name="Mitreva M."/>
            <person name="Hou S."/>
            <person name="Chen J."/>
            <person name="Wollam A."/>
            <person name="Pepin K.H."/>
            <person name="Johnson M."/>
            <person name="Bhonagiri V."/>
            <person name="Zhang X."/>
            <person name="Suruliraj S."/>
            <person name="Warren W."/>
            <person name="Chinwalla A."/>
            <person name="Mardis E.R."/>
            <person name="Wilson R.K."/>
        </authorList>
    </citation>
    <scope>NUCLEOTIDE SEQUENCE [LARGE SCALE GENOMIC DNA]</scope>
    <source>
        <strain evidence="1 2">YIT 11859</strain>
    </source>
</reference>
<evidence type="ECO:0000313" key="2">
    <source>
        <dbReference type="Proteomes" id="UP000005156"/>
    </source>
</evidence>